<dbReference type="EMBL" id="KN834628">
    <property type="protein sequence ID" value="KIK10503.1"/>
    <property type="molecule type" value="Genomic_DNA"/>
</dbReference>
<gene>
    <name evidence="1" type="ORF">PISMIDRAFT_124320</name>
</gene>
<reference evidence="1 2" key="1">
    <citation type="submission" date="2014-04" db="EMBL/GenBank/DDBJ databases">
        <authorList>
            <consortium name="DOE Joint Genome Institute"/>
            <person name="Kuo A."/>
            <person name="Kohler A."/>
            <person name="Costa M.D."/>
            <person name="Nagy L.G."/>
            <person name="Floudas D."/>
            <person name="Copeland A."/>
            <person name="Barry K.W."/>
            <person name="Cichocki N."/>
            <person name="Veneault-Fourrey C."/>
            <person name="LaButti K."/>
            <person name="Lindquist E.A."/>
            <person name="Lipzen A."/>
            <person name="Lundell T."/>
            <person name="Morin E."/>
            <person name="Murat C."/>
            <person name="Sun H."/>
            <person name="Tunlid A."/>
            <person name="Henrissat B."/>
            <person name="Grigoriev I.V."/>
            <person name="Hibbett D.S."/>
            <person name="Martin F."/>
            <person name="Nordberg H.P."/>
            <person name="Cantor M.N."/>
            <person name="Hua S.X."/>
        </authorList>
    </citation>
    <scope>NUCLEOTIDE SEQUENCE [LARGE SCALE GENOMIC DNA]</scope>
    <source>
        <strain evidence="1 2">441</strain>
    </source>
</reference>
<dbReference type="HOGENOM" id="CLU_047287_2_1_1"/>
<accession>A0A0C9YR77</accession>
<evidence type="ECO:0000313" key="1">
    <source>
        <dbReference type="EMBL" id="KIK10503.1"/>
    </source>
</evidence>
<dbReference type="Proteomes" id="UP000054018">
    <property type="component" value="Unassembled WGS sequence"/>
</dbReference>
<reference evidence="2" key="2">
    <citation type="submission" date="2015-01" db="EMBL/GenBank/DDBJ databases">
        <title>Evolutionary Origins and Diversification of the Mycorrhizal Mutualists.</title>
        <authorList>
            <consortium name="DOE Joint Genome Institute"/>
            <consortium name="Mycorrhizal Genomics Consortium"/>
            <person name="Kohler A."/>
            <person name="Kuo A."/>
            <person name="Nagy L.G."/>
            <person name="Floudas D."/>
            <person name="Copeland A."/>
            <person name="Barry K.W."/>
            <person name="Cichocki N."/>
            <person name="Veneault-Fourrey C."/>
            <person name="LaButti K."/>
            <person name="Lindquist E.A."/>
            <person name="Lipzen A."/>
            <person name="Lundell T."/>
            <person name="Morin E."/>
            <person name="Murat C."/>
            <person name="Riley R."/>
            <person name="Ohm R."/>
            <person name="Sun H."/>
            <person name="Tunlid A."/>
            <person name="Henrissat B."/>
            <person name="Grigoriev I.V."/>
            <person name="Hibbett D.S."/>
            <person name="Martin F."/>
        </authorList>
    </citation>
    <scope>NUCLEOTIDE SEQUENCE [LARGE SCALE GENOMIC DNA]</scope>
    <source>
        <strain evidence="2">441</strain>
    </source>
</reference>
<sequence length="139" mass="15935">LPNRQIAQSLWRERLKPVTQVRISRNVKFIYGAQEQFGEVQYFTRLAMDATEGANEAWQFEDIALVHLYSPPNELLLKKSSHTLISSKLVDELAVMHVKSIKSMVGMIPHRLRLPSGITEDRFFLMEKLGLDISQLGIL</sequence>
<dbReference type="OrthoDB" id="2669721at2759"/>
<keyword evidence="2" id="KW-1185">Reference proteome</keyword>
<organism evidence="1 2">
    <name type="scientific">Pisolithus microcarpus 441</name>
    <dbReference type="NCBI Taxonomy" id="765257"/>
    <lineage>
        <taxon>Eukaryota</taxon>
        <taxon>Fungi</taxon>
        <taxon>Dikarya</taxon>
        <taxon>Basidiomycota</taxon>
        <taxon>Agaricomycotina</taxon>
        <taxon>Agaricomycetes</taxon>
        <taxon>Agaricomycetidae</taxon>
        <taxon>Boletales</taxon>
        <taxon>Sclerodermatineae</taxon>
        <taxon>Pisolithaceae</taxon>
        <taxon>Pisolithus</taxon>
    </lineage>
</organism>
<evidence type="ECO:0000313" key="2">
    <source>
        <dbReference type="Proteomes" id="UP000054018"/>
    </source>
</evidence>
<dbReference type="AlphaFoldDB" id="A0A0C9YR77"/>
<dbReference type="STRING" id="765257.A0A0C9YR77"/>
<name>A0A0C9YR77_9AGAM</name>
<protein>
    <submittedName>
        <fullName evidence="1">Uncharacterized protein</fullName>
    </submittedName>
</protein>
<proteinExistence type="predicted"/>
<feature type="non-terminal residue" evidence="1">
    <location>
        <position position="139"/>
    </location>
</feature>